<reference evidence="1" key="1">
    <citation type="submission" date="2023-10" db="EMBL/GenBank/DDBJ databases">
        <title>Genome assembly of Pristionchus species.</title>
        <authorList>
            <person name="Yoshida K."/>
            <person name="Sommer R.J."/>
        </authorList>
    </citation>
    <scope>NUCLEOTIDE SEQUENCE</scope>
    <source>
        <strain evidence="1">RS5133</strain>
    </source>
</reference>
<organism evidence="1 2">
    <name type="scientific">Pristionchus fissidentatus</name>
    <dbReference type="NCBI Taxonomy" id="1538716"/>
    <lineage>
        <taxon>Eukaryota</taxon>
        <taxon>Metazoa</taxon>
        <taxon>Ecdysozoa</taxon>
        <taxon>Nematoda</taxon>
        <taxon>Chromadorea</taxon>
        <taxon>Rhabditida</taxon>
        <taxon>Rhabditina</taxon>
        <taxon>Diplogasteromorpha</taxon>
        <taxon>Diplogasteroidea</taxon>
        <taxon>Neodiplogasteridae</taxon>
        <taxon>Pristionchus</taxon>
    </lineage>
</organism>
<comment type="caution">
    <text evidence="1">The sequence shown here is derived from an EMBL/GenBank/DDBJ whole genome shotgun (WGS) entry which is preliminary data.</text>
</comment>
<protein>
    <submittedName>
        <fullName evidence="1">Uncharacterized protein</fullName>
    </submittedName>
</protein>
<sequence length="75" mass="8703">FKNVVDESSIVTSQKTMAKVDSQEQGEWLARKVEEKSWRAKVLEEQFKDHCRKMNEILDELADNSLDIPNVLPNI</sequence>
<dbReference type="EMBL" id="BTSY01000003">
    <property type="protein sequence ID" value="GMT20302.1"/>
    <property type="molecule type" value="Genomic_DNA"/>
</dbReference>
<accession>A0AAV5VKP1</accession>
<dbReference type="AlphaFoldDB" id="A0AAV5VKP1"/>
<gene>
    <name evidence="1" type="ORF">PFISCL1PPCAC_11599</name>
</gene>
<evidence type="ECO:0000313" key="1">
    <source>
        <dbReference type="EMBL" id="GMT20302.1"/>
    </source>
</evidence>
<evidence type="ECO:0000313" key="2">
    <source>
        <dbReference type="Proteomes" id="UP001432322"/>
    </source>
</evidence>
<keyword evidence="2" id="KW-1185">Reference proteome</keyword>
<name>A0AAV5VKP1_9BILA</name>
<dbReference type="Proteomes" id="UP001432322">
    <property type="component" value="Unassembled WGS sequence"/>
</dbReference>
<proteinExistence type="predicted"/>
<feature type="non-terminal residue" evidence="1">
    <location>
        <position position="1"/>
    </location>
</feature>